<dbReference type="Ensembl" id="ENSLOCT00000014106.1">
    <property type="protein sequence ID" value="ENSLOCP00000014077.1"/>
    <property type="gene ID" value="ENSLOCG00000011459.1"/>
</dbReference>
<dbReference type="GO" id="GO:0043066">
    <property type="term" value="P:negative regulation of apoptotic process"/>
    <property type="evidence" value="ECO:0000318"/>
    <property type="project" value="GO_Central"/>
</dbReference>
<proteinExistence type="inferred from homology"/>
<comment type="subcellular location">
    <subcellularLocation>
        <location evidence="3">Secreted</location>
    </subcellularLocation>
</comment>
<keyword evidence="3" id="KW-0964">Secreted</keyword>
<protein>
    <submittedName>
        <fullName evidence="5">Insulin-like growth factor I</fullName>
    </submittedName>
</protein>
<keyword evidence="6" id="KW-1185">Reference proteome</keyword>
<dbReference type="SUPFAM" id="SSF56994">
    <property type="entry name" value="Insulin-like"/>
    <property type="match status" value="1"/>
</dbReference>
<dbReference type="GO" id="GO:0048009">
    <property type="term" value="P:insulin-like growth factor receptor signaling pathway"/>
    <property type="evidence" value="ECO:0000318"/>
    <property type="project" value="GO_Central"/>
</dbReference>
<organism evidence="5 6">
    <name type="scientific">Lepisosteus oculatus</name>
    <name type="common">Spotted gar</name>
    <dbReference type="NCBI Taxonomy" id="7918"/>
    <lineage>
        <taxon>Eukaryota</taxon>
        <taxon>Metazoa</taxon>
        <taxon>Chordata</taxon>
        <taxon>Craniata</taxon>
        <taxon>Vertebrata</taxon>
        <taxon>Euteleostomi</taxon>
        <taxon>Actinopterygii</taxon>
        <taxon>Neopterygii</taxon>
        <taxon>Holostei</taxon>
        <taxon>Semionotiformes</taxon>
        <taxon>Lepisosteidae</taxon>
        <taxon>Lepisosteus</taxon>
    </lineage>
</organism>
<dbReference type="PANTHER" id="PTHR46845:SF2">
    <property type="entry name" value="INSULIN-LIKE GROWTH FACTOR 3"/>
    <property type="match status" value="1"/>
</dbReference>
<dbReference type="EMBL" id="AHAT01016727">
    <property type="status" value="NOT_ANNOTATED_CDS"/>
    <property type="molecule type" value="Genomic_DNA"/>
</dbReference>
<dbReference type="HOGENOM" id="CLU_1331566_0_0_1"/>
<dbReference type="GO" id="GO:0051897">
    <property type="term" value="P:positive regulation of phosphatidylinositol 3-kinase/protein kinase B signal transduction"/>
    <property type="evidence" value="ECO:0000318"/>
    <property type="project" value="GO_Central"/>
</dbReference>
<reference evidence="5" key="2">
    <citation type="submission" date="2025-08" db="UniProtKB">
        <authorList>
            <consortium name="Ensembl"/>
        </authorList>
    </citation>
    <scope>IDENTIFICATION</scope>
</reference>
<dbReference type="PANTHER" id="PTHR46845">
    <property type="entry name" value="INSULIN-LIKE GROWTH FACTOR I"/>
    <property type="match status" value="1"/>
</dbReference>
<dbReference type="OrthoDB" id="10019596at2759"/>
<dbReference type="GeneTree" id="ENSGT00940000159081"/>
<dbReference type="Gene3D" id="1.10.100.10">
    <property type="entry name" value="Insulin-like"/>
    <property type="match status" value="1"/>
</dbReference>
<dbReference type="GeneID" id="107076841"/>
<dbReference type="InterPro" id="IPR022353">
    <property type="entry name" value="Insulin_CS"/>
</dbReference>
<comment type="similarity">
    <text evidence="1 3">Belongs to the insulin family.</text>
</comment>
<dbReference type="GO" id="GO:0005179">
    <property type="term" value="F:hormone activity"/>
    <property type="evidence" value="ECO:0000318"/>
    <property type="project" value="GO_Central"/>
</dbReference>
<evidence type="ECO:0000313" key="6">
    <source>
        <dbReference type="Proteomes" id="UP000018468"/>
    </source>
</evidence>
<dbReference type="GO" id="GO:0008283">
    <property type="term" value="P:cell population proliferation"/>
    <property type="evidence" value="ECO:0000318"/>
    <property type="project" value="GO_Central"/>
</dbReference>
<accession>W5N0B8</accession>
<evidence type="ECO:0000256" key="3">
    <source>
        <dbReference type="RuleBase" id="RU000406"/>
    </source>
</evidence>
<dbReference type="CTD" id="561569"/>
<dbReference type="GO" id="GO:0005615">
    <property type="term" value="C:extracellular space"/>
    <property type="evidence" value="ECO:0000318"/>
    <property type="project" value="GO_Central"/>
</dbReference>
<dbReference type="InterPro" id="IPR022352">
    <property type="entry name" value="Ins/IGF/rlx"/>
</dbReference>
<dbReference type="SMART" id="SM00078">
    <property type="entry name" value="IlGF"/>
    <property type="match status" value="1"/>
</dbReference>
<dbReference type="PROSITE" id="PS00262">
    <property type="entry name" value="INSULIN"/>
    <property type="match status" value="1"/>
</dbReference>
<reference evidence="5" key="3">
    <citation type="submission" date="2025-09" db="UniProtKB">
        <authorList>
            <consortium name="Ensembl"/>
        </authorList>
    </citation>
    <scope>IDENTIFICATION</scope>
</reference>
<keyword evidence="2" id="KW-1015">Disulfide bond</keyword>
<dbReference type="GO" id="GO:0008284">
    <property type="term" value="P:positive regulation of cell population proliferation"/>
    <property type="evidence" value="ECO:0000318"/>
    <property type="project" value="GO_Central"/>
</dbReference>
<dbReference type="InterPro" id="IPR036438">
    <property type="entry name" value="Insulin-like_sf"/>
</dbReference>
<dbReference type="STRING" id="7918.ENSLOCP00000014077"/>
<evidence type="ECO:0000313" key="5">
    <source>
        <dbReference type="Ensembl" id="ENSLOCP00000014077.1"/>
    </source>
</evidence>
<reference evidence="6" key="1">
    <citation type="submission" date="2011-12" db="EMBL/GenBank/DDBJ databases">
        <title>The Draft Genome of Lepisosteus oculatus.</title>
        <authorList>
            <consortium name="The Broad Institute Genome Assembly &amp; Analysis Group"/>
            <consortium name="Computational R&amp;D Group"/>
            <consortium name="and Sequencing Platform"/>
            <person name="Di Palma F."/>
            <person name="Alfoldi J."/>
            <person name="Johnson J."/>
            <person name="Berlin A."/>
            <person name="Gnerre S."/>
            <person name="Jaffe D."/>
            <person name="MacCallum I."/>
            <person name="Young S."/>
            <person name="Walker B.J."/>
            <person name="Lander E.S."/>
            <person name="Lindblad-Toh K."/>
        </authorList>
    </citation>
    <scope>NUCLEOTIDE SEQUENCE [LARGE SCALE GENOMIC DNA]</scope>
</reference>
<dbReference type="InterPro" id="IPR016179">
    <property type="entry name" value="Insulin-like"/>
</dbReference>
<dbReference type="PRINTS" id="PR00276">
    <property type="entry name" value="INSULINFAMLY"/>
</dbReference>
<name>W5N0B8_LEPOC</name>
<evidence type="ECO:0000256" key="1">
    <source>
        <dbReference type="ARBA" id="ARBA00009034"/>
    </source>
</evidence>
<dbReference type="KEGG" id="loc:107076841"/>
<sequence length="206" mass="23046">MKSSGHVSKPVCMASSSTGQRALKVSWIRRLWVTYAVLCFLALPQRGTATKSRCGRELLADLEFVCGDRGYYRGSKPLDRQVLSLPVIAGNAQGYGRRLRGKGIVEQCCLRGCDLQHLESYCAKPQRSRRLAPSVEPHSQEGKLREIFRKHVLAPSRNLESIRLNKVVALGNRNLPEPGAATSVPRISRHSFLLKEISRKDVERQP</sequence>
<dbReference type="eggNOG" id="ENOG502SA4J">
    <property type="taxonomic scope" value="Eukaryota"/>
</dbReference>
<dbReference type="Bgee" id="ENSLOCG00000011459">
    <property type="expression patterns" value="Expressed in pharyngeal gill and 3 other cell types or tissues"/>
</dbReference>
<evidence type="ECO:0000256" key="2">
    <source>
        <dbReference type="ARBA" id="ARBA00023157"/>
    </source>
</evidence>
<dbReference type="GO" id="GO:0005159">
    <property type="term" value="F:insulin-like growth factor receptor binding"/>
    <property type="evidence" value="ECO:0000318"/>
    <property type="project" value="GO_Central"/>
</dbReference>
<dbReference type="Proteomes" id="UP000018468">
    <property type="component" value="Linkage group LG3"/>
</dbReference>
<evidence type="ECO:0000259" key="4">
    <source>
        <dbReference type="SMART" id="SM00078"/>
    </source>
</evidence>
<feature type="domain" description="Insulin-like" evidence="4">
    <location>
        <begin position="51"/>
        <end position="122"/>
    </location>
</feature>
<dbReference type="InParanoid" id="W5N0B8"/>
<dbReference type="AlphaFoldDB" id="W5N0B8"/>
<dbReference type="Pfam" id="PF00049">
    <property type="entry name" value="Insulin"/>
    <property type="match status" value="1"/>
</dbReference>